<dbReference type="Proteomes" id="UP000886005">
    <property type="component" value="Unassembled WGS sequence"/>
</dbReference>
<feature type="signal peptide" evidence="1">
    <location>
        <begin position="1"/>
        <end position="18"/>
    </location>
</feature>
<protein>
    <recommendedName>
        <fullName evidence="2">DUF5916 domain-containing protein</fullName>
    </recommendedName>
</protein>
<dbReference type="Gene3D" id="2.60.40.1190">
    <property type="match status" value="1"/>
</dbReference>
<dbReference type="SUPFAM" id="SSF49344">
    <property type="entry name" value="CBD9-like"/>
    <property type="match status" value="1"/>
</dbReference>
<name>A0A7V1PTL6_CALAY</name>
<reference evidence="3" key="1">
    <citation type="journal article" date="2020" name="mSystems">
        <title>Genome- and Community-Level Interaction Insights into Carbon Utilization and Element Cycling Functions of Hydrothermarchaeota in Hydrothermal Sediment.</title>
        <authorList>
            <person name="Zhou Z."/>
            <person name="Liu Y."/>
            <person name="Xu W."/>
            <person name="Pan J."/>
            <person name="Luo Z.H."/>
            <person name="Li M."/>
        </authorList>
    </citation>
    <scope>NUCLEOTIDE SEQUENCE [LARGE SCALE GENOMIC DNA]</scope>
    <source>
        <strain evidence="3">HyVt-456</strain>
    </source>
</reference>
<comment type="caution">
    <text evidence="3">The sequence shown here is derived from an EMBL/GenBank/DDBJ whole genome shotgun (WGS) entry which is preliminary data.</text>
</comment>
<evidence type="ECO:0000313" key="3">
    <source>
        <dbReference type="EMBL" id="HED09763.1"/>
    </source>
</evidence>
<evidence type="ECO:0000259" key="2">
    <source>
        <dbReference type="Pfam" id="PF19313"/>
    </source>
</evidence>
<sequence>MKYYPILPLLLAITFAHGQSLAVYQLNTEETIRLDGRLDEAAWMRADSIDRLTMVEPDEGRKAGQRTIVRVLADSRHVYVGVRCYDDRPDKIISYSKIRDSGMRSEDRIKLVFDTYLDQRSGYIFAVNPEGTRYDALVARSGESENSDWDGIWDAKTSVNAQGWTVEIIIPIRSISFSSKTDSWGFNIERRIQRTLERDRWTGLKRDYKISQVVQAGRLTGLPPFDLGIGLTSKASLITQTQRSRETSAVNDLDYSLDFTQKITSDVNLQVTVNTDFAETEVDARRTNLTRFPLFFPEKRGFFLEGSDIFDFGIGLRRAIVPFYSRRIGLYEGTKIPIVVGGKINGKVNDTNFGALVTRTAAVSGLAPATTLGAFRVKQNVLEESSIGMMGTIGDPQSGESVWMLGADMTYRTSHFLDDKVFLAGVWGLYNKNHHYQGDPSALGFKIDYPNDLFDISLTGLRIGDAFQPSLGFVPRPGTLSLRFGFDYTPRPDWANIRQFFFESGARIISNLRGEWETYGIFTAPIHFLLESGDRFEFNIVPQGENLPEDFEISDGVVLEKGPYHWRRYRLEFESASKRVINGQATWWFGSFYNGRLDQVQLELNARPFSSLNLSLNVERNIARLPEGDFHQDLLGGRLQYSFTPNFELSSFIQYDNETRSVGSNTRLRWTFDLLGDLFIVYNHNIDKVENRYWQYDSNQLIVKLSYGVWN</sequence>
<evidence type="ECO:0000256" key="1">
    <source>
        <dbReference type="SAM" id="SignalP"/>
    </source>
</evidence>
<feature type="domain" description="DUF5916" evidence="2">
    <location>
        <begin position="246"/>
        <end position="330"/>
    </location>
</feature>
<gene>
    <name evidence="3" type="ORF">ENJ10_03665</name>
</gene>
<dbReference type="EMBL" id="DRLD01000096">
    <property type="protein sequence ID" value="HED09763.1"/>
    <property type="molecule type" value="Genomic_DNA"/>
</dbReference>
<accession>A0A7V1PTL6</accession>
<dbReference type="AlphaFoldDB" id="A0A7V1PTL6"/>
<keyword evidence="1" id="KW-0732">Signal</keyword>
<dbReference type="CDD" id="cd09618">
    <property type="entry name" value="CBM9_like_2"/>
    <property type="match status" value="1"/>
</dbReference>
<dbReference type="Pfam" id="PF19313">
    <property type="entry name" value="DUF5916"/>
    <property type="match status" value="1"/>
</dbReference>
<organism evidence="3">
    <name type="scientific">Caldithrix abyssi</name>
    <dbReference type="NCBI Taxonomy" id="187145"/>
    <lineage>
        <taxon>Bacteria</taxon>
        <taxon>Pseudomonadati</taxon>
        <taxon>Calditrichota</taxon>
        <taxon>Calditrichia</taxon>
        <taxon>Calditrichales</taxon>
        <taxon>Calditrichaceae</taxon>
        <taxon>Caldithrix</taxon>
    </lineage>
</organism>
<dbReference type="InterPro" id="IPR045670">
    <property type="entry name" value="DUF5916"/>
</dbReference>
<proteinExistence type="predicted"/>
<feature type="chain" id="PRO_5030633534" description="DUF5916 domain-containing protein" evidence="1">
    <location>
        <begin position="19"/>
        <end position="711"/>
    </location>
</feature>